<reference evidence="2 3" key="1">
    <citation type="journal article" date="2018" name="New Phytol.">
        <title>Phylogenomics of Endogonaceae and evolution of mycorrhizas within Mucoromycota.</title>
        <authorList>
            <person name="Chang Y."/>
            <person name="Desiro A."/>
            <person name="Na H."/>
            <person name="Sandor L."/>
            <person name="Lipzen A."/>
            <person name="Clum A."/>
            <person name="Barry K."/>
            <person name="Grigoriev I.V."/>
            <person name="Martin F.M."/>
            <person name="Stajich J.E."/>
            <person name="Smith M.E."/>
            <person name="Bonito G."/>
            <person name="Spatafora J.W."/>
        </authorList>
    </citation>
    <scope>NUCLEOTIDE SEQUENCE [LARGE SCALE GENOMIC DNA]</scope>
    <source>
        <strain evidence="2 3">AD002</strain>
    </source>
</reference>
<dbReference type="Pfam" id="PF06978">
    <property type="entry name" value="POP1_N"/>
    <property type="match status" value="1"/>
</dbReference>
<evidence type="ECO:0000313" key="2">
    <source>
        <dbReference type="EMBL" id="RUS16840.1"/>
    </source>
</evidence>
<dbReference type="EMBL" id="RBNJ01023769">
    <property type="protein sequence ID" value="RUS16840.1"/>
    <property type="molecule type" value="Genomic_DNA"/>
</dbReference>
<dbReference type="GO" id="GO:0000172">
    <property type="term" value="C:ribonuclease MRP complex"/>
    <property type="evidence" value="ECO:0007669"/>
    <property type="project" value="InterPro"/>
</dbReference>
<gene>
    <name evidence="2" type="ORF">BC938DRAFT_476453</name>
</gene>
<dbReference type="GO" id="GO:0001682">
    <property type="term" value="P:tRNA 5'-leader removal"/>
    <property type="evidence" value="ECO:0007669"/>
    <property type="project" value="InterPro"/>
</dbReference>
<dbReference type="AlphaFoldDB" id="A0A433PH65"/>
<comment type="caution">
    <text evidence="2">The sequence shown here is derived from an EMBL/GenBank/DDBJ whole genome shotgun (WGS) entry which is preliminary data.</text>
</comment>
<feature type="non-terminal residue" evidence="2">
    <location>
        <position position="62"/>
    </location>
</feature>
<dbReference type="InterPro" id="IPR039182">
    <property type="entry name" value="Pop1"/>
</dbReference>
<proteinExistence type="predicted"/>
<dbReference type="PANTHER" id="PTHR22731:SF3">
    <property type="entry name" value="RIBONUCLEASES P_MRP PROTEIN SUBUNIT POP1"/>
    <property type="match status" value="1"/>
</dbReference>
<sequence>MLIQADHPNEKSIRATYRASSHLSIIHDASYMGCLELSGPEGTLVRMLNTVTDPTVPSMGSA</sequence>
<accession>A0A433PH65</accession>
<protein>
    <recommendedName>
        <fullName evidence="1">Pop1 N-terminal domain-containing protein</fullName>
    </recommendedName>
</protein>
<dbReference type="InterPro" id="IPR009723">
    <property type="entry name" value="Pop1_N"/>
</dbReference>
<organism evidence="2 3">
    <name type="scientific">Jimgerdemannia flammicorona</name>
    <dbReference type="NCBI Taxonomy" id="994334"/>
    <lineage>
        <taxon>Eukaryota</taxon>
        <taxon>Fungi</taxon>
        <taxon>Fungi incertae sedis</taxon>
        <taxon>Mucoromycota</taxon>
        <taxon>Mucoromycotina</taxon>
        <taxon>Endogonomycetes</taxon>
        <taxon>Endogonales</taxon>
        <taxon>Endogonaceae</taxon>
        <taxon>Jimgerdemannia</taxon>
    </lineage>
</organism>
<evidence type="ECO:0000313" key="3">
    <source>
        <dbReference type="Proteomes" id="UP000274822"/>
    </source>
</evidence>
<evidence type="ECO:0000259" key="1">
    <source>
        <dbReference type="Pfam" id="PF06978"/>
    </source>
</evidence>
<dbReference type="GO" id="GO:0005655">
    <property type="term" value="C:nucleolar ribonuclease P complex"/>
    <property type="evidence" value="ECO:0007669"/>
    <property type="project" value="InterPro"/>
</dbReference>
<feature type="domain" description="Pop1 N-terminal" evidence="1">
    <location>
        <begin position="7"/>
        <end position="39"/>
    </location>
</feature>
<dbReference type="Proteomes" id="UP000274822">
    <property type="component" value="Unassembled WGS sequence"/>
</dbReference>
<dbReference type="PANTHER" id="PTHR22731">
    <property type="entry name" value="RIBONUCLEASES P/MRP PROTEIN SUBUNIT POP1"/>
    <property type="match status" value="1"/>
</dbReference>
<name>A0A433PH65_9FUNG</name>
<keyword evidence="3" id="KW-1185">Reference proteome</keyword>